<dbReference type="GO" id="GO:0000976">
    <property type="term" value="F:transcription cis-regulatory region binding"/>
    <property type="evidence" value="ECO:0007669"/>
    <property type="project" value="TreeGrafter"/>
</dbReference>
<dbReference type="PANTHER" id="PTHR30146">
    <property type="entry name" value="LACI-RELATED TRANSCRIPTIONAL REPRESSOR"/>
    <property type="match status" value="1"/>
</dbReference>
<evidence type="ECO:0000313" key="6">
    <source>
        <dbReference type="EMBL" id="MBD5778354.1"/>
    </source>
</evidence>
<keyword evidence="1" id="KW-0805">Transcription regulation</keyword>
<dbReference type="PROSITE" id="PS00041">
    <property type="entry name" value="HTH_ARAC_FAMILY_1"/>
    <property type="match status" value="1"/>
</dbReference>
<feature type="domain" description="HTH araC/xylS-type" evidence="5">
    <location>
        <begin position="328"/>
        <end position="428"/>
    </location>
</feature>
<feature type="compositionally biased region" description="Polar residues" evidence="4">
    <location>
        <begin position="40"/>
        <end position="52"/>
    </location>
</feature>
<evidence type="ECO:0000313" key="7">
    <source>
        <dbReference type="Proteomes" id="UP000622317"/>
    </source>
</evidence>
<dbReference type="InterPro" id="IPR009057">
    <property type="entry name" value="Homeodomain-like_sf"/>
</dbReference>
<feature type="region of interest" description="Disordered" evidence="4">
    <location>
        <begin position="1"/>
        <end position="52"/>
    </location>
</feature>
<evidence type="ECO:0000256" key="1">
    <source>
        <dbReference type="ARBA" id="ARBA00023015"/>
    </source>
</evidence>
<dbReference type="EMBL" id="JACYFG010000004">
    <property type="protein sequence ID" value="MBD5778354.1"/>
    <property type="molecule type" value="Genomic_DNA"/>
</dbReference>
<keyword evidence="3" id="KW-0804">Transcription</keyword>
<proteinExistence type="predicted"/>
<feature type="compositionally biased region" description="Pro residues" evidence="4">
    <location>
        <begin position="27"/>
        <end position="39"/>
    </location>
</feature>
<dbReference type="SMART" id="SM00342">
    <property type="entry name" value="HTH_ARAC"/>
    <property type="match status" value="1"/>
</dbReference>
<feature type="compositionally biased region" description="Polar residues" evidence="4">
    <location>
        <begin position="1"/>
        <end position="10"/>
    </location>
</feature>
<dbReference type="PANTHER" id="PTHR30146:SF24">
    <property type="entry name" value="XYLOSE OPERON REGULATORY PROTEIN"/>
    <property type="match status" value="1"/>
</dbReference>
<dbReference type="PRINTS" id="PR00032">
    <property type="entry name" value="HTHARAC"/>
</dbReference>
<dbReference type="GO" id="GO:0003700">
    <property type="term" value="F:DNA-binding transcription factor activity"/>
    <property type="evidence" value="ECO:0007669"/>
    <property type="project" value="InterPro"/>
</dbReference>
<comment type="caution">
    <text evidence="6">The sequence shown here is derived from an EMBL/GenBank/DDBJ whole genome shotgun (WGS) entry which is preliminary data.</text>
</comment>
<keyword evidence="2" id="KW-0238">DNA-binding</keyword>
<reference evidence="6" key="1">
    <citation type="submission" date="2020-09" db="EMBL/GenBank/DDBJ databases">
        <title>Pelagicoccus enzymogenes sp. nov. with an EPS production, isolated from marine sediment.</title>
        <authorList>
            <person name="Feng X."/>
        </authorList>
    </citation>
    <scope>NUCLEOTIDE SEQUENCE</scope>
    <source>
        <strain evidence="6">NFK12</strain>
    </source>
</reference>
<dbReference type="Gene3D" id="1.10.10.60">
    <property type="entry name" value="Homeodomain-like"/>
    <property type="match status" value="1"/>
</dbReference>
<dbReference type="InterPro" id="IPR046335">
    <property type="entry name" value="LacI/GalR-like_sensor"/>
</dbReference>
<dbReference type="RefSeq" id="WP_191615490.1">
    <property type="nucleotide sequence ID" value="NZ_JACYFG010000004.1"/>
</dbReference>
<dbReference type="InterPro" id="IPR018060">
    <property type="entry name" value="HTH_AraC"/>
</dbReference>
<dbReference type="Pfam" id="PF13377">
    <property type="entry name" value="Peripla_BP_3"/>
    <property type="match status" value="1"/>
</dbReference>
<dbReference type="InterPro" id="IPR018062">
    <property type="entry name" value="HTH_AraC-typ_CS"/>
</dbReference>
<name>A0A927F5Q1_9BACT</name>
<protein>
    <submittedName>
        <fullName evidence="6">Helix-turn-helix domain-containing protein</fullName>
    </submittedName>
</protein>
<dbReference type="SUPFAM" id="SSF46689">
    <property type="entry name" value="Homeodomain-like"/>
    <property type="match status" value="2"/>
</dbReference>
<evidence type="ECO:0000256" key="4">
    <source>
        <dbReference type="SAM" id="MobiDB-lite"/>
    </source>
</evidence>
<organism evidence="6 7">
    <name type="scientific">Pelagicoccus enzymogenes</name>
    <dbReference type="NCBI Taxonomy" id="2773457"/>
    <lineage>
        <taxon>Bacteria</taxon>
        <taxon>Pseudomonadati</taxon>
        <taxon>Verrucomicrobiota</taxon>
        <taxon>Opitutia</taxon>
        <taxon>Puniceicoccales</taxon>
        <taxon>Pelagicoccaceae</taxon>
        <taxon>Pelagicoccus</taxon>
    </lineage>
</organism>
<dbReference type="SUPFAM" id="SSF53822">
    <property type="entry name" value="Periplasmic binding protein-like I"/>
    <property type="match status" value="1"/>
</dbReference>
<dbReference type="PROSITE" id="PS01124">
    <property type="entry name" value="HTH_ARAC_FAMILY_2"/>
    <property type="match status" value="1"/>
</dbReference>
<evidence type="ECO:0000256" key="3">
    <source>
        <dbReference type="ARBA" id="ARBA00023163"/>
    </source>
</evidence>
<gene>
    <name evidence="6" type="ORF">IEN85_02460</name>
</gene>
<keyword evidence="7" id="KW-1185">Reference proteome</keyword>
<evidence type="ECO:0000259" key="5">
    <source>
        <dbReference type="PROSITE" id="PS01124"/>
    </source>
</evidence>
<dbReference type="Pfam" id="PF12833">
    <property type="entry name" value="HTH_18"/>
    <property type="match status" value="1"/>
</dbReference>
<dbReference type="InterPro" id="IPR020449">
    <property type="entry name" value="Tscrpt_reg_AraC-type_HTH"/>
</dbReference>
<dbReference type="AlphaFoldDB" id="A0A927F5Q1"/>
<evidence type="ECO:0000256" key="2">
    <source>
        <dbReference type="ARBA" id="ARBA00023125"/>
    </source>
</evidence>
<dbReference type="Proteomes" id="UP000622317">
    <property type="component" value="Unassembled WGS sequence"/>
</dbReference>
<dbReference type="InterPro" id="IPR028082">
    <property type="entry name" value="Peripla_BP_I"/>
</dbReference>
<sequence>MNANSTSSTFVAHKPAHPLQAPFAISPLPPSNKRPPPEPTHQQGRTRQSPASRSKILVAAQYANQDFLQGIARFAKEHNWHLITDMLHTGVLPKRWDGDGILAFVPYQSDQPSFANGTKVPNVTVSLADDCRSIPRIEPNHFEIGKLAAKHLIEVGCQNFLWAPFIDDPQNQERFAGFRSALKAFGYPCGQLPPPHAKSFQPWQENWTEWRQSVLELLSKPQDRIGLFSFNDCLSGELLTIADEIGLCVPDQIAILGAGNETVECEASHVSLSSVDPNMEDMAYQAAALLSDLMDGKRCETECIRIAPRKVEARTSTEVSSRNNPRIHRAMTFIAENYSDPNLGVNPVSDALGISRRQLERDFRAEKGKTIREHIEETRMRAATRLLVERRDDTVEDIARRVGISSPGSFFRTFRKRYGLTPSEFRSGA</sequence>
<accession>A0A927F5Q1</accession>
<dbReference type="Gene3D" id="3.40.50.2300">
    <property type="match status" value="2"/>
</dbReference>